<dbReference type="SMART" id="SM00382">
    <property type="entry name" value="AAA"/>
    <property type="match status" value="1"/>
</dbReference>
<dbReference type="OrthoDB" id="9783039at2"/>
<keyword evidence="6 10" id="KW-0067">ATP-binding</keyword>
<evidence type="ECO:0000313" key="10">
    <source>
        <dbReference type="EMBL" id="AXK38006.1"/>
    </source>
</evidence>
<dbReference type="Gene3D" id="3.40.50.300">
    <property type="entry name" value="P-loop containing nucleotide triphosphate hydrolases"/>
    <property type="match status" value="1"/>
</dbReference>
<organism evidence="10 11">
    <name type="scientific">Crenobacter cavernae</name>
    <dbReference type="NCBI Taxonomy" id="2290923"/>
    <lineage>
        <taxon>Bacteria</taxon>
        <taxon>Pseudomonadati</taxon>
        <taxon>Pseudomonadota</taxon>
        <taxon>Betaproteobacteria</taxon>
        <taxon>Neisseriales</taxon>
        <taxon>Neisseriaceae</taxon>
        <taxon>Crenobacter</taxon>
    </lineage>
</organism>
<dbReference type="GO" id="GO:0005524">
    <property type="term" value="F:ATP binding"/>
    <property type="evidence" value="ECO:0007669"/>
    <property type="project" value="UniProtKB-KW"/>
</dbReference>
<dbReference type="PANTHER" id="PTHR42788:SF18">
    <property type="entry name" value="TAURINE IMPORT ATP-BINDING PROTEIN TAUB"/>
    <property type="match status" value="1"/>
</dbReference>
<dbReference type="PROSITE" id="PS00211">
    <property type="entry name" value="ABC_TRANSPORTER_1"/>
    <property type="match status" value="1"/>
</dbReference>
<evidence type="ECO:0000256" key="8">
    <source>
        <dbReference type="ARBA" id="ARBA00023136"/>
    </source>
</evidence>
<evidence type="ECO:0000256" key="2">
    <source>
        <dbReference type="ARBA" id="ARBA00022448"/>
    </source>
</evidence>
<protein>
    <submittedName>
        <fullName evidence="10">ATP-binding cassette domain-containing protein</fullName>
    </submittedName>
</protein>
<dbReference type="InterPro" id="IPR050166">
    <property type="entry name" value="ABC_transporter_ATP-bind"/>
</dbReference>
<evidence type="ECO:0000256" key="6">
    <source>
        <dbReference type="ARBA" id="ARBA00022840"/>
    </source>
</evidence>
<dbReference type="GO" id="GO:0016887">
    <property type="term" value="F:ATP hydrolysis activity"/>
    <property type="evidence" value="ECO:0007669"/>
    <property type="project" value="InterPro"/>
</dbReference>
<dbReference type="EMBL" id="CP031337">
    <property type="protein sequence ID" value="AXK38006.1"/>
    <property type="molecule type" value="Genomic_DNA"/>
</dbReference>
<dbReference type="Pfam" id="PF00005">
    <property type="entry name" value="ABC_tran"/>
    <property type="match status" value="1"/>
</dbReference>
<dbReference type="SUPFAM" id="SSF52540">
    <property type="entry name" value="P-loop containing nucleoside triphosphate hydrolases"/>
    <property type="match status" value="1"/>
</dbReference>
<evidence type="ECO:0000256" key="7">
    <source>
        <dbReference type="ARBA" id="ARBA00022967"/>
    </source>
</evidence>
<keyword evidence="2" id="KW-0813">Transport</keyword>
<dbReference type="RefSeq" id="WP_115431888.1">
    <property type="nucleotide sequence ID" value="NZ_CP031337.1"/>
</dbReference>
<keyword evidence="8" id="KW-0472">Membrane</keyword>
<evidence type="ECO:0000256" key="5">
    <source>
        <dbReference type="ARBA" id="ARBA00022741"/>
    </source>
</evidence>
<dbReference type="InterPro" id="IPR003593">
    <property type="entry name" value="AAA+_ATPase"/>
</dbReference>
<keyword evidence="5" id="KW-0547">Nucleotide-binding</keyword>
<dbReference type="KEGG" id="ccah:DWG20_00385"/>
<comment type="similarity">
    <text evidence="1">Belongs to the ABC transporter superfamily.</text>
</comment>
<proteinExistence type="inferred from homology"/>
<feature type="domain" description="ABC transporter" evidence="9">
    <location>
        <begin position="6"/>
        <end position="235"/>
    </location>
</feature>
<evidence type="ECO:0000256" key="4">
    <source>
        <dbReference type="ARBA" id="ARBA00022519"/>
    </source>
</evidence>
<dbReference type="PANTHER" id="PTHR42788">
    <property type="entry name" value="TAURINE IMPORT ATP-BINDING PROTEIN-RELATED"/>
    <property type="match status" value="1"/>
</dbReference>
<dbReference type="AlphaFoldDB" id="A0A345Y254"/>
<dbReference type="InterPro" id="IPR017871">
    <property type="entry name" value="ABC_transporter-like_CS"/>
</dbReference>
<evidence type="ECO:0000259" key="9">
    <source>
        <dbReference type="PROSITE" id="PS50893"/>
    </source>
</evidence>
<keyword evidence="7" id="KW-1278">Translocase</keyword>
<keyword evidence="4" id="KW-0997">Cell inner membrane</keyword>
<gene>
    <name evidence="10" type="ORF">DWG20_00385</name>
</gene>
<accession>A0A345Y254</accession>
<evidence type="ECO:0000256" key="3">
    <source>
        <dbReference type="ARBA" id="ARBA00022475"/>
    </source>
</evidence>
<reference evidence="10 11" key="1">
    <citation type="submission" date="2018-07" db="EMBL/GenBank/DDBJ databases">
        <title>Crenobacter cavernae sp. nov., isolated from a karst cave.</title>
        <authorList>
            <person name="Zhu H."/>
        </authorList>
    </citation>
    <scope>NUCLEOTIDE SEQUENCE [LARGE SCALE GENOMIC DNA]</scope>
    <source>
        <strain evidence="10 11">K1W11S-77</strain>
    </source>
</reference>
<dbReference type="CDD" id="cd03293">
    <property type="entry name" value="ABC_NrtD_SsuB_transporters"/>
    <property type="match status" value="1"/>
</dbReference>
<dbReference type="Proteomes" id="UP000254537">
    <property type="component" value="Chromosome"/>
</dbReference>
<evidence type="ECO:0000256" key="1">
    <source>
        <dbReference type="ARBA" id="ARBA00005417"/>
    </source>
</evidence>
<name>A0A345Y254_9NEIS</name>
<keyword evidence="3" id="KW-1003">Cell membrane</keyword>
<evidence type="ECO:0000313" key="11">
    <source>
        <dbReference type="Proteomes" id="UP000254537"/>
    </source>
</evidence>
<dbReference type="InterPro" id="IPR003439">
    <property type="entry name" value="ABC_transporter-like_ATP-bd"/>
</dbReference>
<dbReference type="PROSITE" id="PS50893">
    <property type="entry name" value="ABC_TRANSPORTER_2"/>
    <property type="match status" value="1"/>
</dbReference>
<dbReference type="InterPro" id="IPR027417">
    <property type="entry name" value="P-loop_NTPase"/>
</dbReference>
<sequence length="265" mass="28426">MSKLSADAVSVFYEGPAGRVQALDAVSLDIASGEVVVALGASGCGKSTLLGLLAGFLAPCRGRVLKDGVPVAGPGADRGVVFQDDALMPWLDAIDNVALGLRFRGVPEAERHDRAREVLSWVGLSGFEKHRIQAMSGGMRQRVGLARALAADPAFLLLDEPLGALDALTREKMQSLVLDIRQKTGKGIFLITHSIEEALFLATELIVLSPRPGRVESRQRLPFAQRYAAGEPVRSIKADPDFVAMREAVLAQLFRHEEDKHAAAV</sequence>